<dbReference type="InParanoid" id="D7G8I1"/>
<dbReference type="AlphaFoldDB" id="D7G8I1"/>
<evidence type="ECO:0000256" key="2">
    <source>
        <dbReference type="SAM" id="Phobius"/>
    </source>
</evidence>
<evidence type="ECO:0000256" key="1">
    <source>
        <dbReference type="SAM" id="MobiDB-lite"/>
    </source>
</evidence>
<feature type="compositionally biased region" description="Polar residues" evidence="1">
    <location>
        <begin position="349"/>
        <end position="359"/>
    </location>
</feature>
<feature type="region of interest" description="Disordered" evidence="1">
    <location>
        <begin position="194"/>
        <end position="264"/>
    </location>
</feature>
<feature type="region of interest" description="Disordered" evidence="1">
    <location>
        <begin position="119"/>
        <end position="178"/>
    </location>
</feature>
<protein>
    <submittedName>
        <fullName evidence="3">Uncharacterized protein</fullName>
    </submittedName>
</protein>
<dbReference type="EMBL" id="FN649127">
    <property type="protein sequence ID" value="CBJ28026.1"/>
    <property type="molecule type" value="Genomic_DNA"/>
</dbReference>
<feature type="compositionally biased region" description="Polar residues" evidence="1">
    <location>
        <begin position="41"/>
        <end position="53"/>
    </location>
</feature>
<proteinExistence type="predicted"/>
<name>D7G8I1_ECTSI</name>
<evidence type="ECO:0000313" key="3">
    <source>
        <dbReference type="EMBL" id="CBJ28026.1"/>
    </source>
</evidence>
<dbReference type="OrthoDB" id="10361274at2759"/>
<dbReference type="Proteomes" id="UP000002630">
    <property type="component" value="Linkage Group LG17"/>
</dbReference>
<organism evidence="3 4">
    <name type="scientific">Ectocarpus siliculosus</name>
    <name type="common">Brown alga</name>
    <name type="synonym">Conferva siliculosa</name>
    <dbReference type="NCBI Taxonomy" id="2880"/>
    <lineage>
        <taxon>Eukaryota</taxon>
        <taxon>Sar</taxon>
        <taxon>Stramenopiles</taxon>
        <taxon>Ochrophyta</taxon>
        <taxon>PX clade</taxon>
        <taxon>Phaeophyceae</taxon>
        <taxon>Ectocarpales</taxon>
        <taxon>Ectocarpaceae</taxon>
        <taxon>Ectocarpus</taxon>
    </lineage>
</organism>
<reference evidence="3 4" key="1">
    <citation type="journal article" date="2010" name="Nature">
        <title>The Ectocarpus genome and the independent evolution of multicellularity in brown algae.</title>
        <authorList>
            <person name="Cock J.M."/>
            <person name="Sterck L."/>
            <person name="Rouze P."/>
            <person name="Scornet D."/>
            <person name="Allen A.E."/>
            <person name="Amoutzias G."/>
            <person name="Anthouard V."/>
            <person name="Artiguenave F."/>
            <person name="Aury J.M."/>
            <person name="Badger J.H."/>
            <person name="Beszteri B."/>
            <person name="Billiau K."/>
            <person name="Bonnet E."/>
            <person name="Bothwell J.H."/>
            <person name="Bowler C."/>
            <person name="Boyen C."/>
            <person name="Brownlee C."/>
            <person name="Carrano C.J."/>
            <person name="Charrier B."/>
            <person name="Cho G.Y."/>
            <person name="Coelho S.M."/>
            <person name="Collen J."/>
            <person name="Corre E."/>
            <person name="Da Silva C."/>
            <person name="Delage L."/>
            <person name="Delaroque N."/>
            <person name="Dittami S.M."/>
            <person name="Doulbeau S."/>
            <person name="Elias M."/>
            <person name="Farnham G."/>
            <person name="Gachon C.M."/>
            <person name="Gschloessl B."/>
            <person name="Heesch S."/>
            <person name="Jabbari K."/>
            <person name="Jubin C."/>
            <person name="Kawai H."/>
            <person name="Kimura K."/>
            <person name="Kloareg B."/>
            <person name="Kupper F.C."/>
            <person name="Lang D."/>
            <person name="Le Bail A."/>
            <person name="Leblanc C."/>
            <person name="Lerouge P."/>
            <person name="Lohr M."/>
            <person name="Lopez P.J."/>
            <person name="Martens C."/>
            <person name="Maumus F."/>
            <person name="Michel G."/>
            <person name="Miranda-Saavedra D."/>
            <person name="Morales J."/>
            <person name="Moreau H."/>
            <person name="Motomura T."/>
            <person name="Nagasato C."/>
            <person name="Napoli C.A."/>
            <person name="Nelson D.R."/>
            <person name="Nyvall-Collen P."/>
            <person name="Peters A.F."/>
            <person name="Pommier C."/>
            <person name="Potin P."/>
            <person name="Poulain J."/>
            <person name="Quesneville H."/>
            <person name="Read B."/>
            <person name="Rensing S.A."/>
            <person name="Ritter A."/>
            <person name="Rousvoal S."/>
            <person name="Samanta M."/>
            <person name="Samson G."/>
            <person name="Schroeder D.C."/>
            <person name="Segurens B."/>
            <person name="Strittmatter M."/>
            <person name="Tonon T."/>
            <person name="Tregear J.W."/>
            <person name="Valentin K."/>
            <person name="von Dassow P."/>
            <person name="Yamagishi T."/>
            <person name="Van de Peer Y."/>
            <person name="Wincker P."/>
        </authorList>
    </citation>
    <scope>NUCLEOTIDE SEQUENCE [LARGE SCALE GENOMIC DNA]</scope>
    <source>
        <strain evidence="4">Ec32 / CCAP1310/4</strain>
    </source>
</reference>
<feature type="compositionally biased region" description="Polar residues" evidence="1">
    <location>
        <begin position="216"/>
        <end position="233"/>
    </location>
</feature>
<evidence type="ECO:0000313" key="4">
    <source>
        <dbReference type="Proteomes" id="UP000002630"/>
    </source>
</evidence>
<accession>D7G8I1</accession>
<feature type="region of interest" description="Disordered" evidence="1">
    <location>
        <begin position="493"/>
        <end position="512"/>
    </location>
</feature>
<feature type="compositionally biased region" description="Gly residues" evidence="1">
    <location>
        <begin position="315"/>
        <end position="336"/>
    </location>
</feature>
<feature type="transmembrane region" description="Helical" evidence="2">
    <location>
        <begin position="691"/>
        <end position="719"/>
    </location>
</feature>
<feature type="region of interest" description="Disordered" evidence="1">
    <location>
        <begin position="293"/>
        <end position="362"/>
    </location>
</feature>
<keyword evidence="4" id="KW-1185">Reference proteome</keyword>
<feature type="region of interest" description="Disordered" evidence="1">
    <location>
        <begin position="36"/>
        <end position="63"/>
    </location>
</feature>
<keyword evidence="2" id="KW-0812">Transmembrane</keyword>
<gene>
    <name evidence="3" type="ORF">Esi_0089_0083</name>
</gene>
<keyword evidence="2" id="KW-1133">Transmembrane helix</keyword>
<sequence>MLSWDSEEFNFVGLARSPVKRTPRTYYDDDGAVIKTEEPFSGSTTDRMSTGSARSAGYSSVGPASSARHRQALQPMAENSVYTPAPPSALDSMVNIISTSISCNKKALTASRSGLPVSRTLKLSPADTTRTTAGEKRDQSVLVRAGTPAAAVSRGHQRQEQQESVSPAGNIPHGDHTHRSMTRSALLSALDHSPYTPQQQHQQQGSPVSRDDSSRRATQADNNAASPSFSSDIPTGIKKASSPSSPQAYAEHHDHDGPLTPSFLAPAARLGETGFTDDERSRTWSECSFTNAVFSPDPATPTVAQESRGGNTAVGSGGNTTVGSGDRGGVARGGMAKGEEGQGARATPTLLQRRTSSPPASEIAYTRDHTTTAHTACTPAAVSALVRMGGRSVAAETPGSGTAANRYRGFIAQSPIALSATAKKECPEEGEAEVPSTPAAAATLAAMMKGASAGVRGSDTTAAEEQGVIAGKNQGFASQEASEVRPKDVANLRQRRTAAPETPSRREGMSAGLPMITPRRRKAASQLLDLSKATPRGMIRGLLSGNGHPAQALQNKHQSHQRFVPQVAKLVENVEEETPRALLKGACVREDNRSRCKSTSVAEAAAAAAAAAAATSAAAVAAAGSADGAGGFVEGREAGDTSAELVADQAPCSVPAHPAASAPSPPSAASVAVVHHGVSAMRAGRVFVKAVLVLILLALLCGALVVVADVVVFVCLAFTDPTPTQPIY</sequence>
<keyword evidence="2" id="KW-0472">Membrane</keyword>
<dbReference type="EMBL" id="FN649742">
    <property type="protein sequence ID" value="CBJ28026.1"/>
    <property type="molecule type" value="Genomic_DNA"/>
</dbReference>